<dbReference type="PROSITE" id="PS00678">
    <property type="entry name" value="WD_REPEATS_1"/>
    <property type="match status" value="2"/>
</dbReference>
<evidence type="ECO:0000256" key="1">
    <source>
        <dbReference type="ARBA" id="ARBA00022574"/>
    </source>
</evidence>
<dbReference type="InterPro" id="IPR019775">
    <property type="entry name" value="WD40_repeat_CS"/>
</dbReference>
<dbReference type="InterPro" id="IPR036322">
    <property type="entry name" value="WD40_repeat_dom_sf"/>
</dbReference>
<dbReference type="InterPro" id="IPR015943">
    <property type="entry name" value="WD40/YVTN_repeat-like_dom_sf"/>
</dbReference>
<feature type="repeat" description="WD" evidence="3">
    <location>
        <begin position="587"/>
        <end position="629"/>
    </location>
</feature>
<feature type="repeat" description="WD" evidence="3">
    <location>
        <begin position="405"/>
        <end position="447"/>
    </location>
</feature>
<dbReference type="InterPro" id="IPR001680">
    <property type="entry name" value="WD40_rpt"/>
</dbReference>
<name>A0AAV4QG83_9ARAC</name>
<dbReference type="Pfam" id="PF00400">
    <property type="entry name" value="WD40"/>
    <property type="match status" value="7"/>
</dbReference>
<dbReference type="PANTHER" id="PTHR44464:SF1">
    <property type="entry name" value="WD REPEAT-CONTAINING PROTEIN 17"/>
    <property type="match status" value="1"/>
</dbReference>
<accession>A0AAV4QG83</accession>
<gene>
    <name evidence="4" type="primary">WDR17</name>
    <name evidence="4" type="ORF">CDAR_24121</name>
</gene>
<dbReference type="SMART" id="SM00320">
    <property type="entry name" value="WD40"/>
    <property type="match status" value="12"/>
</dbReference>
<feature type="repeat" description="WD" evidence="3">
    <location>
        <begin position="630"/>
        <end position="672"/>
    </location>
</feature>
<dbReference type="EMBL" id="BPLQ01004544">
    <property type="protein sequence ID" value="GIY08728.1"/>
    <property type="molecule type" value="Genomic_DNA"/>
</dbReference>
<organism evidence="4 5">
    <name type="scientific">Caerostris darwini</name>
    <dbReference type="NCBI Taxonomy" id="1538125"/>
    <lineage>
        <taxon>Eukaryota</taxon>
        <taxon>Metazoa</taxon>
        <taxon>Ecdysozoa</taxon>
        <taxon>Arthropoda</taxon>
        <taxon>Chelicerata</taxon>
        <taxon>Arachnida</taxon>
        <taxon>Araneae</taxon>
        <taxon>Araneomorphae</taxon>
        <taxon>Entelegynae</taxon>
        <taxon>Araneoidea</taxon>
        <taxon>Araneidae</taxon>
        <taxon>Caerostris</taxon>
    </lineage>
</organism>
<dbReference type="Proteomes" id="UP001054837">
    <property type="component" value="Unassembled WGS sequence"/>
</dbReference>
<dbReference type="SUPFAM" id="SSF50978">
    <property type="entry name" value="WD40 repeat-like"/>
    <property type="match status" value="2"/>
</dbReference>
<protein>
    <submittedName>
        <fullName evidence="4">WD repeat-containing protein 17</fullName>
    </submittedName>
</protein>
<dbReference type="PANTHER" id="PTHR44464">
    <property type="entry name" value="WD REPEAT-CONTAINING PROTEIN 17"/>
    <property type="match status" value="1"/>
</dbReference>
<keyword evidence="2" id="KW-0677">Repeat</keyword>
<evidence type="ECO:0000256" key="2">
    <source>
        <dbReference type="ARBA" id="ARBA00022737"/>
    </source>
</evidence>
<sequence length="1322" mass="147755">MTLIRQIALISAGCQPWNLNVVDSTGSRFAYAATLAIYIYEWDPESNQFYLHSIMSEHKKTISAIAWNLKDKDILASSSTDFKICVWHVTKRKLLASLNAPHAIPALMSWFPSDEDCLAYCDGKGPLYLWKYTEKNGRDGPVSHPLKEISAVSSNITQISWHRLAPGRLALGHADGTISLYLQGKKPQTHVKLADSAFTDAGNVTGLLWDPFSQNYLLILTANGRLQLIDSSTDVASVITTYSLPSKAVTIKCAAWLTEAPGAFVTGDAEAGVLRIWTVSKEKPQETFRLKHVGFKALCVLPADSTPTLTAGTSEKMKFVSRIVCLFFDGGVYLKVSRKLNNYAIFRKLDAKKSNTDVVSLHTFQLKTDTTEKGESSFPLQNFQEYKEQFRSRKMLQFLLYILMRMGHLETIFDCQFKPDDPDILATASFDGTVKVWNVDTMEAVNSSQGDASIIYSLSWAPGDINCLAAATSKSGLFIWNLKKGSVRKIVDFVLFHNLDKHGKDTYVYCVAWNQVDARKIASGGGDGTCMIHQTDGKLLQSFKHPSTVYGCDWNPNNENIVATACEDGLIRVFYVGSGTDQPLKVLSGHSGKAFRVKWSPLKDGILCSTSDDCSVRVWHYARGIAVRVLEGHTSFTRGLVWCPELPNIVISGSWDSTIAVWDISDGACLDIIEDHGADVYGLSCHTQRPFMLASTSRDSTVRFWSMLPLVSSLYLKILVSYPLSDIFHPSGNQCSEDVTETFGLCGSQSKILKDVLSKSQDNYGFEEWKAVASLFCSPSGRENLWDLLLVLKDKDVDLSHYKNGITHKKHIIKLTVAKALEKELANVSFFGTGVNSCGKRENIQKAAEFHLLTGNLKKYCELKVQMGEWLEAIALAPGISHNFWKDLVTKWQTKLKEENNDLIAPFLIATNKPIELIKHYVKHNFLEKAHIMSIAMSEGRMPSTCIATEESKKSESANESVNFEKLIYDNIKGLAEKHMLSGLPVKAACWHLSDSNIQSALYCLLRGHELELAVSVCLSLEIQNPSFKRAAMYLAWRCVGNKEWDIAVEVLDLCQGTEEEKIAICINCELSLTEKNYLYEKAGLPSIEECAKIAEIKYQNQDSLLEIVQFYLLSNDFKRGLDIGLKFIKDSLSETHWNLDSVWKLLYFMSCVNSHALQDISFDRHRFELQAYSAYIGALIAIRQGFYPVVVPLFSTAVSVIRRVHNPDLSITEDQITSEMHAWVKSKNSSIIDHKCSIYKELMIKALEDAPFGDIGVTIVSGSNLPRHSDQHRCFLRGTAIRGPVYFLDDSNSAISLNDALMWAKVNRFSPLKTGLSINPF</sequence>
<keyword evidence="1 3" id="KW-0853">WD repeat</keyword>
<dbReference type="PROSITE" id="PS50294">
    <property type="entry name" value="WD_REPEATS_REGION"/>
    <property type="match status" value="2"/>
</dbReference>
<proteinExistence type="predicted"/>
<keyword evidence="5" id="KW-1185">Reference proteome</keyword>
<dbReference type="Gene3D" id="2.130.10.10">
    <property type="entry name" value="YVTN repeat-like/Quinoprotein amine dehydrogenase"/>
    <property type="match status" value="3"/>
</dbReference>
<evidence type="ECO:0000256" key="3">
    <source>
        <dbReference type="PROSITE-ProRule" id="PRU00221"/>
    </source>
</evidence>
<reference evidence="4 5" key="1">
    <citation type="submission" date="2021-06" db="EMBL/GenBank/DDBJ databases">
        <title>Caerostris darwini draft genome.</title>
        <authorList>
            <person name="Kono N."/>
            <person name="Arakawa K."/>
        </authorList>
    </citation>
    <scope>NUCLEOTIDE SEQUENCE [LARGE SCALE GENOMIC DNA]</scope>
</reference>
<evidence type="ECO:0000313" key="4">
    <source>
        <dbReference type="EMBL" id="GIY08728.1"/>
    </source>
</evidence>
<dbReference type="PROSITE" id="PS50082">
    <property type="entry name" value="WD_REPEATS_2"/>
    <property type="match status" value="4"/>
</dbReference>
<dbReference type="CDD" id="cd00200">
    <property type="entry name" value="WD40"/>
    <property type="match status" value="1"/>
</dbReference>
<dbReference type="InterPro" id="IPR020472">
    <property type="entry name" value="WD40_PAC1"/>
</dbReference>
<dbReference type="PRINTS" id="PR00320">
    <property type="entry name" value="GPROTEINBRPT"/>
</dbReference>
<comment type="caution">
    <text evidence="4">The sequence shown here is derived from an EMBL/GenBank/DDBJ whole genome shotgun (WGS) entry which is preliminary data.</text>
</comment>
<evidence type="ECO:0000313" key="5">
    <source>
        <dbReference type="Proteomes" id="UP001054837"/>
    </source>
</evidence>
<feature type="repeat" description="WD" evidence="3">
    <location>
        <begin position="55"/>
        <end position="97"/>
    </location>
</feature>